<dbReference type="AlphaFoldDB" id="A0A1I9G1G4"/>
<reference evidence="1" key="1">
    <citation type="journal article" date="2007" name="Science">
        <title>Draft genome of the filarial nematode parasite Brugia malayi.</title>
        <authorList>
            <person name="Ghedin E."/>
            <person name="Wang S."/>
            <person name="Spiro D."/>
            <person name="Caler E."/>
            <person name="Zhao Q."/>
            <person name="Crabtree J."/>
            <person name="Allen J.E."/>
            <person name="Delcher A.L."/>
            <person name="Guiliano D.B."/>
            <person name="Miranda-Saavedra D."/>
            <person name="Angiuoli S.V."/>
            <person name="Creasy T."/>
            <person name="Amedeo P."/>
            <person name="Haas B."/>
            <person name="El-Sayed N.M."/>
            <person name="Wortman J.R."/>
            <person name="Feldblyum T."/>
            <person name="Tallon L."/>
            <person name="Schatz M."/>
            <person name="Shumway M."/>
            <person name="Koo H."/>
            <person name="Salzberg S.L."/>
            <person name="Schobel S."/>
            <person name="Pertea M."/>
            <person name="Pop M."/>
            <person name="White O."/>
            <person name="Barton G.J."/>
            <person name="Carlow C.K."/>
            <person name="Crawford M.J."/>
            <person name="Daub J."/>
            <person name="Dimmic M.W."/>
            <person name="Estes C.F."/>
            <person name="Foster J.M."/>
            <person name="Ganatra M."/>
            <person name="Gregory W.F."/>
            <person name="Johnson N.M."/>
            <person name="Jin J."/>
            <person name="Komuniecki R."/>
            <person name="Korf I."/>
            <person name="Kumar S."/>
            <person name="Laney S."/>
            <person name="Li B.W."/>
            <person name="Li W."/>
            <person name="Lindblom T.H."/>
            <person name="Lustigman S."/>
            <person name="Ma D."/>
            <person name="Maina C.V."/>
            <person name="Martin D.M."/>
            <person name="McCarter J.P."/>
            <person name="McReynolds L."/>
            <person name="Mitreva M."/>
            <person name="Nutman T.B."/>
            <person name="Parkinson J."/>
            <person name="Peregrin-Alvarez J.M."/>
            <person name="Poole C."/>
            <person name="Ren Q."/>
            <person name="Saunders L."/>
            <person name="Sluder A.E."/>
            <person name="Smith K."/>
            <person name="Stanke M."/>
            <person name="Unnasch T.R."/>
            <person name="Ware J."/>
            <person name="Wei A.D."/>
            <person name="Weil G."/>
            <person name="Williams D.J."/>
            <person name="Zhang Y."/>
            <person name="Williams S.A."/>
            <person name="Fraser-Liggett C."/>
            <person name="Slatko B."/>
            <person name="Blaxter M.L."/>
            <person name="Scott A.L."/>
        </authorList>
    </citation>
    <scope>NUCLEOTIDE SEQUENCE</scope>
    <source>
        <strain evidence="1">FR3</strain>
    </source>
</reference>
<protein>
    <submittedName>
        <fullName evidence="1">Bm401</fullName>
    </submittedName>
</protein>
<name>A0A1I9G1G4_BRUMA</name>
<organism evidence="1">
    <name type="scientific">Brugia malayi</name>
    <name type="common">Filarial nematode worm</name>
    <dbReference type="NCBI Taxonomy" id="6279"/>
    <lineage>
        <taxon>Eukaryota</taxon>
        <taxon>Metazoa</taxon>
        <taxon>Ecdysozoa</taxon>
        <taxon>Nematoda</taxon>
        <taxon>Chromadorea</taxon>
        <taxon>Rhabditida</taxon>
        <taxon>Spirurina</taxon>
        <taxon>Spiruromorpha</taxon>
        <taxon>Filarioidea</taxon>
        <taxon>Onchocercidae</taxon>
        <taxon>Brugia</taxon>
    </lineage>
</organism>
<reference evidence="1" key="2">
    <citation type="submission" date="2012-12" db="EMBL/GenBank/DDBJ databases">
        <authorList>
            <consortium name="WormBase Consortium"/>
            <person name="Ghedin E."/>
            <person name="Paulini M."/>
        </authorList>
    </citation>
    <scope>NUCLEOTIDE SEQUENCE</scope>
    <source>
        <strain evidence="1">FR3</strain>
    </source>
</reference>
<evidence type="ECO:0000313" key="1">
    <source>
        <dbReference type="EMBL" id="CDP94468.1"/>
    </source>
</evidence>
<accession>A0A1I9G1G4</accession>
<gene>
    <name evidence="1" type="primary">Bm401</name>
    <name evidence="1" type="ORF">BM_Bm401</name>
</gene>
<proteinExistence type="predicted"/>
<dbReference type="EMBL" id="LN856924">
    <property type="protein sequence ID" value="CDP94468.1"/>
    <property type="molecule type" value="Genomic_DNA"/>
</dbReference>
<sequence>MNTGIRHGDDDVVAKDQKLFSELEPLELNDYKKRKALGHSQTQ</sequence>